<evidence type="ECO:0000313" key="2">
    <source>
        <dbReference type="Proteomes" id="UP000694865"/>
    </source>
</evidence>
<protein>
    <submittedName>
        <fullName evidence="3">Protein LSM12 homolog</fullName>
    </submittedName>
</protein>
<dbReference type="PANTHER" id="PTHR13542">
    <property type="entry name" value="LSM12 HOMOLOG"/>
    <property type="match status" value="1"/>
</dbReference>
<dbReference type="Pfam" id="PF21166">
    <property type="entry name" value="LSM12_LSM"/>
    <property type="match status" value="1"/>
</dbReference>
<dbReference type="InterPro" id="IPR048478">
    <property type="entry name" value="LSM12_LSM"/>
</dbReference>
<dbReference type="InterPro" id="IPR047574">
    <property type="entry name" value="AD"/>
</dbReference>
<dbReference type="Pfam" id="PF09793">
    <property type="entry name" value="AD"/>
    <property type="match status" value="1"/>
</dbReference>
<evidence type="ECO:0000259" key="1">
    <source>
        <dbReference type="PROSITE" id="PS52001"/>
    </source>
</evidence>
<accession>A0ABM0GWG8</accession>
<dbReference type="CDD" id="cd01735">
    <property type="entry name" value="LSm12_N"/>
    <property type="match status" value="1"/>
</dbReference>
<proteinExistence type="predicted"/>
<organism evidence="2 3">
    <name type="scientific">Saccoglossus kowalevskii</name>
    <name type="common">Acorn worm</name>
    <dbReference type="NCBI Taxonomy" id="10224"/>
    <lineage>
        <taxon>Eukaryota</taxon>
        <taxon>Metazoa</taxon>
        <taxon>Hemichordata</taxon>
        <taxon>Enteropneusta</taxon>
        <taxon>Harrimaniidae</taxon>
        <taxon>Saccoglossus</taxon>
    </lineage>
</organism>
<dbReference type="GeneID" id="100377488"/>
<dbReference type="InterPro" id="IPR019181">
    <property type="entry name" value="LSM12_ABD"/>
</dbReference>
<reference evidence="3" key="1">
    <citation type="submission" date="2025-08" db="UniProtKB">
        <authorList>
            <consortium name="RefSeq"/>
        </authorList>
    </citation>
    <scope>IDENTIFICATION</scope>
    <source>
        <tissue evidence="3">Testes</tissue>
    </source>
</reference>
<dbReference type="InterPro" id="IPR039683">
    <property type="entry name" value="Lsm12-like"/>
</dbReference>
<evidence type="ECO:0000313" key="3">
    <source>
        <dbReference type="RefSeq" id="XP_002738865.2"/>
    </source>
</evidence>
<keyword evidence="2" id="KW-1185">Reference proteome</keyword>
<feature type="domain" description="AD" evidence="1">
    <location>
        <begin position="86"/>
        <end position="178"/>
    </location>
</feature>
<dbReference type="RefSeq" id="XP_002738865.2">
    <property type="nucleotide sequence ID" value="XM_002738819.2"/>
</dbReference>
<dbReference type="Proteomes" id="UP000694865">
    <property type="component" value="Unplaced"/>
</dbReference>
<name>A0ABM0GWG8_SACKO</name>
<dbReference type="SMART" id="SM00995">
    <property type="entry name" value="AD"/>
    <property type="match status" value="1"/>
</dbReference>
<gene>
    <name evidence="3" type="primary">LOC100377488</name>
</gene>
<dbReference type="PROSITE" id="PS52001">
    <property type="entry name" value="AD"/>
    <property type="match status" value="1"/>
</dbReference>
<sequence>MLIKMAAPNDSPESYFKVGSQVSCQTCHGLKVQGEVMAFDVPTRMLALKTAASGKATNYDIRIINLFLATNVELIREPTETPPPPPALNLQKLNFRCNHEVDAKKNAVFSIGVDVTPEAQKLFNTLYKTLKCRWHDKSIIVMDEVTISPPYGLENCKGKEGTLNHVRKIIEKHIREQSETQVQPQTHGAT</sequence>